<dbReference type="Pfam" id="PF12729">
    <property type="entry name" value="4HB_MCP_1"/>
    <property type="match status" value="1"/>
</dbReference>
<dbReference type="EMBL" id="JAADJT010000002">
    <property type="protein sequence ID" value="NGZ83671.1"/>
    <property type="molecule type" value="Genomic_DNA"/>
</dbReference>
<dbReference type="SMART" id="SM00283">
    <property type="entry name" value="MA"/>
    <property type="match status" value="1"/>
</dbReference>
<reference evidence="7 8" key="1">
    <citation type="submission" date="2020-01" db="EMBL/GenBank/DDBJ databases">
        <authorList>
            <person name="Lee S.D."/>
        </authorList>
    </citation>
    <scope>NUCLEOTIDE SEQUENCE [LARGE SCALE GENOMIC DNA]</scope>
    <source>
        <strain evidence="7 8">SAP-35</strain>
    </source>
</reference>
<dbReference type="RefSeq" id="WP_166099511.1">
    <property type="nucleotide sequence ID" value="NZ_JAADJT010000002.1"/>
</dbReference>
<evidence type="ECO:0000259" key="6">
    <source>
        <dbReference type="PROSITE" id="PS50111"/>
    </source>
</evidence>
<dbReference type="InterPro" id="IPR004090">
    <property type="entry name" value="Chemotax_Me-accpt_rcpt"/>
</dbReference>
<feature type="compositionally biased region" description="Low complexity" evidence="4">
    <location>
        <begin position="538"/>
        <end position="548"/>
    </location>
</feature>
<keyword evidence="1" id="KW-0488">Methylation</keyword>
<reference evidence="8" key="2">
    <citation type="submission" date="2023-07" db="EMBL/GenBank/DDBJ databases">
        <title>Duganella aceri sp. nov., isolated from tree sap.</title>
        <authorList>
            <person name="Kim I.S."/>
        </authorList>
    </citation>
    <scope>NUCLEOTIDE SEQUENCE [LARGE SCALE GENOMIC DNA]</scope>
    <source>
        <strain evidence="8">SAP-35</strain>
    </source>
</reference>
<dbReference type="PROSITE" id="PS50111">
    <property type="entry name" value="CHEMOTAXIS_TRANSDUC_2"/>
    <property type="match status" value="1"/>
</dbReference>
<evidence type="ECO:0000256" key="4">
    <source>
        <dbReference type="SAM" id="MobiDB-lite"/>
    </source>
</evidence>
<name>A0ABX0FGI1_9BURK</name>
<dbReference type="Proteomes" id="UP000666369">
    <property type="component" value="Unassembled WGS sequence"/>
</dbReference>
<feature type="domain" description="Methyl-accepting transducer" evidence="6">
    <location>
        <begin position="272"/>
        <end position="501"/>
    </location>
</feature>
<keyword evidence="3" id="KW-0807">Transducer</keyword>
<evidence type="ECO:0000313" key="8">
    <source>
        <dbReference type="Proteomes" id="UP000666369"/>
    </source>
</evidence>
<dbReference type="PANTHER" id="PTHR43531:SF14">
    <property type="entry name" value="METHYL-ACCEPTING CHEMOTAXIS PROTEIN I-RELATED"/>
    <property type="match status" value="1"/>
</dbReference>
<accession>A0ABX0FGI1</accession>
<evidence type="ECO:0000256" key="1">
    <source>
        <dbReference type="ARBA" id="ARBA00022481"/>
    </source>
</evidence>
<dbReference type="InterPro" id="IPR004089">
    <property type="entry name" value="MCPsignal_dom"/>
</dbReference>
<organism evidence="7 8">
    <name type="scientific">Duganella aceris</name>
    <dbReference type="NCBI Taxonomy" id="2703883"/>
    <lineage>
        <taxon>Bacteria</taxon>
        <taxon>Pseudomonadati</taxon>
        <taxon>Pseudomonadota</taxon>
        <taxon>Betaproteobacteria</taxon>
        <taxon>Burkholderiales</taxon>
        <taxon>Oxalobacteraceae</taxon>
        <taxon>Telluria group</taxon>
        <taxon>Duganella</taxon>
    </lineage>
</organism>
<dbReference type="PRINTS" id="PR00260">
    <property type="entry name" value="CHEMTRNSDUCR"/>
</dbReference>
<dbReference type="CDD" id="cd19411">
    <property type="entry name" value="MCP2201-like_sensor"/>
    <property type="match status" value="1"/>
</dbReference>
<keyword evidence="5" id="KW-0812">Transmembrane</keyword>
<dbReference type="CDD" id="cd11386">
    <property type="entry name" value="MCP_signal"/>
    <property type="match status" value="1"/>
</dbReference>
<dbReference type="InterPro" id="IPR051310">
    <property type="entry name" value="MCP_chemotaxis"/>
</dbReference>
<keyword evidence="5" id="KW-1133">Transmembrane helix</keyword>
<comment type="similarity">
    <text evidence="2">Belongs to the methyl-accepting chemotaxis (MCP) protein family.</text>
</comment>
<gene>
    <name evidence="7" type="ORF">GW587_05285</name>
</gene>
<comment type="caution">
    <text evidence="7">The sequence shown here is derived from an EMBL/GenBank/DDBJ whole genome shotgun (WGS) entry which is preliminary data.</text>
</comment>
<sequence>MKNARLKVASLLAIGFGLTCAFLAAAIALALSEQAKLNAVTASIADDRWPKIELATDVRLRVTDIAVSLRNLMLTEDAAVRRRQVDNIKSYRDDAAASIAALDRRVTTPTGREALARVQLAWQEYVNGQQELIALELAGRGEEARDYLNTHLKPMLQACRDALASQIGNEVNLMNQSREQAVQAYAATRLKMLGLGVVSLLVSALAAGLIINRLRRDLGGEPEQAARTAARIADGDLSGAIPLRAGDSRSMLYEMEHMRDNLSKLVAQVRADTETIAAASGQIAGGNLDLSSRTEQQASSLQETAAAMEQLTVTVQQNADHARHANTLAVQASEAAGKGGAAVAAVTGRMEAIRSSAAQMADIIGLIDGIAFQTNILALNAAVEAARAGDAGRGFAVVATEVRQLAHRSADAARQIGGLIGTAVEQAGAGGEEVRQAGDAMRDIVDSVARVESIMGQIRDASAEQHQGIVAINQAVMQMDQGTQQNAALVEQVAAAAQSLQNKSGQLASAVDRFKIAPGGPAAAGLAPHGPHRPHRPQAPAATPALTLVHDRSARSRRMPA</sequence>
<dbReference type="InterPro" id="IPR024478">
    <property type="entry name" value="HlyB_4HB_MCP"/>
</dbReference>
<dbReference type="Gene3D" id="1.10.287.950">
    <property type="entry name" value="Methyl-accepting chemotaxis protein"/>
    <property type="match status" value="1"/>
</dbReference>
<dbReference type="SUPFAM" id="SSF58104">
    <property type="entry name" value="Methyl-accepting chemotaxis protein (MCP) signaling domain"/>
    <property type="match status" value="1"/>
</dbReference>
<dbReference type="PANTHER" id="PTHR43531">
    <property type="entry name" value="PROTEIN ICFG"/>
    <property type="match status" value="1"/>
</dbReference>
<feature type="region of interest" description="Disordered" evidence="4">
    <location>
        <begin position="521"/>
        <end position="561"/>
    </location>
</feature>
<dbReference type="Pfam" id="PF00015">
    <property type="entry name" value="MCPsignal"/>
    <property type="match status" value="1"/>
</dbReference>
<evidence type="ECO:0000256" key="2">
    <source>
        <dbReference type="ARBA" id="ARBA00029447"/>
    </source>
</evidence>
<evidence type="ECO:0000256" key="3">
    <source>
        <dbReference type="PROSITE-ProRule" id="PRU00284"/>
    </source>
</evidence>
<protein>
    <submittedName>
        <fullName evidence="7">Methyl-accepting chemotaxis protein</fullName>
    </submittedName>
</protein>
<evidence type="ECO:0000256" key="5">
    <source>
        <dbReference type="SAM" id="Phobius"/>
    </source>
</evidence>
<dbReference type="InterPro" id="IPR047347">
    <property type="entry name" value="YvaQ-like_sensor"/>
</dbReference>
<proteinExistence type="inferred from homology"/>
<keyword evidence="8" id="KW-1185">Reference proteome</keyword>
<keyword evidence="5" id="KW-0472">Membrane</keyword>
<evidence type="ECO:0000313" key="7">
    <source>
        <dbReference type="EMBL" id="NGZ83671.1"/>
    </source>
</evidence>
<feature type="transmembrane region" description="Helical" evidence="5">
    <location>
        <begin position="192"/>
        <end position="211"/>
    </location>
</feature>